<dbReference type="Proteomes" id="UP001172737">
    <property type="component" value="Unassembled WGS sequence"/>
</dbReference>
<feature type="transmembrane region" description="Helical" evidence="6">
    <location>
        <begin position="362"/>
        <end position="385"/>
    </location>
</feature>
<evidence type="ECO:0000256" key="2">
    <source>
        <dbReference type="ARBA" id="ARBA00022475"/>
    </source>
</evidence>
<feature type="transmembrane region" description="Helical" evidence="6">
    <location>
        <begin position="100"/>
        <end position="121"/>
    </location>
</feature>
<keyword evidence="3 6" id="KW-0812">Transmembrane</keyword>
<comment type="subcellular location">
    <subcellularLocation>
        <location evidence="1">Cell membrane</location>
        <topology evidence="1">Multi-pass membrane protein</topology>
    </subcellularLocation>
</comment>
<dbReference type="AlphaFoldDB" id="A0AAW7M287"/>
<keyword evidence="2" id="KW-1003">Cell membrane</keyword>
<evidence type="ECO:0000313" key="7">
    <source>
        <dbReference type="EMBL" id="MDN4488863.1"/>
    </source>
</evidence>
<feature type="transmembrane region" description="Helical" evidence="6">
    <location>
        <begin position="331"/>
        <end position="350"/>
    </location>
</feature>
<feature type="transmembrane region" description="Helical" evidence="6">
    <location>
        <begin position="191"/>
        <end position="216"/>
    </location>
</feature>
<comment type="caution">
    <text evidence="7">The sequence shown here is derived from an EMBL/GenBank/DDBJ whole genome shotgun (WGS) entry which is preliminary data.</text>
</comment>
<name>A0AAW7M287_9MICO</name>
<reference evidence="7" key="1">
    <citation type="submission" date="2023-06" db="EMBL/GenBank/DDBJ databases">
        <title>Sysu t00039.</title>
        <authorList>
            <person name="Gao L."/>
            <person name="Fang B.-Z."/>
            <person name="Li W.-J."/>
        </authorList>
    </citation>
    <scope>NUCLEOTIDE SEQUENCE</scope>
    <source>
        <strain evidence="7">SYSU T00039</strain>
    </source>
</reference>
<sequence length="438" mass="45208">MTATAVEAPEAQPAAAVEKPLSWKMPLLLGSVGILSFIFFGLMTPGGGATTTFVLSRSGDLFTIPAFDVPSQPVAIALTLAATALAALSAWGVRNRRQFGVWLPSTVGLLVVLAVLVWAGAGKTATSIQITGLLIGTVVLAVPLVFGSLAGMLCERSGIINIAIEGQLLAGAFLAALVGGAVASATGSDAVGAYAGLIAAPLAGALVGAALTLFAVKYWVNQIVVGVVLNVLVVGLTNFFFGTLMKNNPELNRAIGLPDLPIPLLSKIPVLGPVLFDQNILVYSMYVIVAVLNVMLFRSRWGLRMRAVGEHPKAADTVGIKVNRTRVRNTILGGAVAGFGGAFFTVASGLAFNKEMTGGKGYIALAAMILGRWSPKGALAAALLFGFADSLREQFGIIGTAIPSQFLAMLPYLATIFAVAGLVGHVRPPAAEGIPYKK</sequence>
<evidence type="ECO:0000256" key="4">
    <source>
        <dbReference type="ARBA" id="ARBA00022989"/>
    </source>
</evidence>
<evidence type="ECO:0000256" key="3">
    <source>
        <dbReference type="ARBA" id="ARBA00022692"/>
    </source>
</evidence>
<evidence type="ECO:0000256" key="1">
    <source>
        <dbReference type="ARBA" id="ARBA00004651"/>
    </source>
</evidence>
<dbReference type="GO" id="GO:0005886">
    <property type="term" value="C:plasma membrane"/>
    <property type="evidence" value="ECO:0007669"/>
    <property type="project" value="UniProtKB-SubCell"/>
</dbReference>
<keyword evidence="4 6" id="KW-1133">Transmembrane helix</keyword>
<dbReference type="Pfam" id="PF02653">
    <property type="entry name" value="BPD_transp_2"/>
    <property type="match status" value="1"/>
</dbReference>
<feature type="transmembrane region" description="Helical" evidence="6">
    <location>
        <begin position="27"/>
        <end position="54"/>
    </location>
</feature>
<accession>A0AAW7M287</accession>
<keyword evidence="5 6" id="KW-0472">Membrane</keyword>
<dbReference type="RefSeq" id="WP_301121442.1">
    <property type="nucleotide sequence ID" value="NZ_JAUHPX010000007.1"/>
</dbReference>
<dbReference type="CDD" id="cd06580">
    <property type="entry name" value="TM_PBP1_transp_TpRbsC_like"/>
    <property type="match status" value="1"/>
</dbReference>
<feature type="transmembrane region" description="Helical" evidence="6">
    <location>
        <begin position="223"/>
        <end position="241"/>
    </location>
</feature>
<gene>
    <name evidence="7" type="ORF">QQX10_11880</name>
</gene>
<feature type="transmembrane region" description="Helical" evidence="6">
    <location>
        <begin position="74"/>
        <end position="93"/>
    </location>
</feature>
<feature type="transmembrane region" description="Helical" evidence="6">
    <location>
        <begin position="280"/>
        <end position="297"/>
    </location>
</feature>
<keyword evidence="8" id="KW-1185">Reference proteome</keyword>
<dbReference type="PANTHER" id="PTHR43370">
    <property type="entry name" value="SUGAR ABC TRANSPORTER INTEGRAL MEMBRANE PROTEIN-RELATED"/>
    <property type="match status" value="1"/>
</dbReference>
<dbReference type="GO" id="GO:0022857">
    <property type="term" value="F:transmembrane transporter activity"/>
    <property type="evidence" value="ECO:0007669"/>
    <property type="project" value="InterPro"/>
</dbReference>
<dbReference type="InterPro" id="IPR001851">
    <property type="entry name" value="ABC_transp_permease"/>
</dbReference>
<evidence type="ECO:0000256" key="6">
    <source>
        <dbReference type="SAM" id="Phobius"/>
    </source>
</evidence>
<dbReference type="PANTHER" id="PTHR43370:SF1">
    <property type="entry name" value="GUANOSINE ABC TRANSPORTER PERMEASE PROTEIN NUPQ"/>
    <property type="match status" value="1"/>
</dbReference>
<evidence type="ECO:0000256" key="5">
    <source>
        <dbReference type="ARBA" id="ARBA00023136"/>
    </source>
</evidence>
<organism evidence="7 8">
    <name type="scientific">Demequina lignilytica</name>
    <dbReference type="NCBI Taxonomy" id="3051663"/>
    <lineage>
        <taxon>Bacteria</taxon>
        <taxon>Bacillati</taxon>
        <taxon>Actinomycetota</taxon>
        <taxon>Actinomycetes</taxon>
        <taxon>Micrococcales</taxon>
        <taxon>Demequinaceae</taxon>
        <taxon>Demequina</taxon>
    </lineage>
</organism>
<evidence type="ECO:0000313" key="8">
    <source>
        <dbReference type="Proteomes" id="UP001172737"/>
    </source>
</evidence>
<protein>
    <submittedName>
        <fullName evidence="7">ABC transporter permease</fullName>
    </submittedName>
</protein>
<feature type="transmembrane region" description="Helical" evidence="6">
    <location>
        <begin position="133"/>
        <end position="154"/>
    </location>
</feature>
<feature type="transmembrane region" description="Helical" evidence="6">
    <location>
        <begin position="166"/>
        <end position="185"/>
    </location>
</feature>
<proteinExistence type="predicted"/>
<dbReference type="EMBL" id="JAUHPX010000007">
    <property type="protein sequence ID" value="MDN4488863.1"/>
    <property type="molecule type" value="Genomic_DNA"/>
</dbReference>
<feature type="transmembrane region" description="Helical" evidence="6">
    <location>
        <begin position="406"/>
        <end position="426"/>
    </location>
</feature>